<evidence type="ECO:0000313" key="5">
    <source>
        <dbReference type="Proteomes" id="UP001155546"/>
    </source>
</evidence>
<gene>
    <name evidence="4" type="ORF">NE535_01270</name>
</gene>
<dbReference type="AlphaFoldDB" id="A0A9X2WJ65"/>
<evidence type="ECO:0000259" key="3">
    <source>
        <dbReference type="Pfam" id="PF00724"/>
    </source>
</evidence>
<name>A0A9X2WJ65_9GAMM</name>
<dbReference type="SUPFAM" id="SSF51395">
    <property type="entry name" value="FMN-linked oxidoreductases"/>
    <property type="match status" value="1"/>
</dbReference>
<feature type="domain" description="NADH:flavin oxidoreductase/NADH oxidase N-terminal" evidence="3">
    <location>
        <begin position="5"/>
        <end position="327"/>
    </location>
</feature>
<dbReference type="InterPro" id="IPR001155">
    <property type="entry name" value="OxRdtase_FMN_N"/>
</dbReference>
<accession>A0A9X2WJ65</accession>
<dbReference type="Proteomes" id="UP001155546">
    <property type="component" value="Unassembled WGS sequence"/>
</dbReference>
<dbReference type="RefSeq" id="WP_261296878.1">
    <property type="nucleotide sequence ID" value="NZ_JAMTCD010000001.1"/>
</dbReference>
<organism evidence="4 5">
    <name type="scientific">Shewanella holmiensis</name>
    <dbReference type="NCBI Taxonomy" id="2952222"/>
    <lineage>
        <taxon>Bacteria</taxon>
        <taxon>Pseudomonadati</taxon>
        <taxon>Pseudomonadota</taxon>
        <taxon>Gammaproteobacteria</taxon>
        <taxon>Alteromonadales</taxon>
        <taxon>Shewanellaceae</taxon>
        <taxon>Shewanella</taxon>
    </lineage>
</organism>
<dbReference type="Pfam" id="PF00724">
    <property type="entry name" value="Oxidored_FMN"/>
    <property type="match status" value="1"/>
</dbReference>
<proteinExistence type="predicted"/>
<dbReference type="GO" id="GO:0016491">
    <property type="term" value="F:oxidoreductase activity"/>
    <property type="evidence" value="ECO:0007669"/>
    <property type="project" value="UniProtKB-KW"/>
</dbReference>
<protein>
    <submittedName>
        <fullName evidence="4">NADH:flavin oxidoreductase/NADH oxidase family protein</fullName>
    </submittedName>
</protein>
<dbReference type="PANTHER" id="PTHR43656:SF2">
    <property type="entry name" value="BINDING OXIDOREDUCTASE, PUTATIVE (AFU_ORTHOLOGUE AFUA_2G08260)-RELATED"/>
    <property type="match status" value="1"/>
</dbReference>
<comment type="caution">
    <text evidence="4">The sequence shown here is derived from an EMBL/GenBank/DDBJ whole genome shotgun (WGS) entry which is preliminary data.</text>
</comment>
<dbReference type="PANTHER" id="PTHR43656">
    <property type="entry name" value="BINDING OXIDOREDUCTASE, PUTATIVE (AFU_ORTHOLOGUE AFUA_2G08260)-RELATED"/>
    <property type="match status" value="1"/>
</dbReference>
<dbReference type="Gene3D" id="3.20.20.70">
    <property type="entry name" value="Aldolase class I"/>
    <property type="match status" value="1"/>
</dbReference>
<keyword evidence="2" id="KW-0560">Oxidoreductase</keyword>
<dbReference type="GO" id="GO:0010181">
    <property type="term" value="F:FMN binding"/>
    <property type="evidence" value="ECO:0007669"/>
    <property type="project" value="InterPro"/>
</dbReference>
<reference evidence="4" key="1">
    <citation type="journal article" date="2023" name="Int. J. Syst. Evol. Microbiol.">
        <title>&lt;i&gt;Shewanella septentrionalis&lt;/i&gt; sp. nov. and &lt;i&gt;Shewanella holmiensis&lt;/i&gt; sp. nov., isolated from Baltic Sea water and sediments.</title>
        <authorList>
            <person name="Martin-Rodriguez A.J."/>
            <person name="Thorell K."/>
            <person name="Joffre E."/>
            <person name="Jensie-Markopoulos S."/>
            <person name="Moore E.R.B."/>
            <person name="Sjoling A."/>
        </authorList>
    </citation>
    <scope>NUCLEOTIDE SEQUENCE</scope>
    <source>
        <strain evidence="4">SP1S2-7</strain>
    </source>
</reference>
<dbReference type="InterPro" id="IPR051799">
    <property type="entry name" value="NADH_flavin_oxidoreductase"/>
</dbReference>
<dbReference type="EMBL" id="JAMTCD010000001">
    <property type="protein sequence ID" value="MCT7940434.1"/>
    <property type="molecule type" value="Genomic_DNA"/>
</dbReference>
<evidence type="ECO:0000313" key="4">
    <source>
        <dbReference type="EMBL" id="MCT7940434.1"/>
    </source>
</evidence>
<dbReference type="CDD" id="cd04733">
    <property type="entry name" value="OYE_like_2_FMN"/>
    <property type="match status" value="1"/>
</dbReference>
<dbReference type="InterPro" id="IPR013785">
    <property type="entry name" value="Aldolase_TIM"/>
</dbReference>
<keyword evidence="5" id="KW-1185">Reference proteome</keyword>
<evidence type="ECO:0000256" key="2">
    <source>
        <dbReference type="ARBA" id="ARBA00023002"/>
    </source>
</evidence>
<evidence type="ECO:0000256" key="1">
    <source>
        <dbReference type="ARBA" id="ARBA00022630"/>
    </source>
</evidence>
<keyword evidence="1" id="KW-0285">Flavoprotein</keyword>
<sequence length="414" mass="46289">MPQSLFSEFQVSPNTKIKNRFVKAAMEENLANAQQLPDEKLFKLYQQWADGGVGLIITGNVMIDKWAMTGPGGVALEQTTPLAPFKKWAKIAKSNNTKVWMQLNHPGRQVFKAMGGKNLAPSAIALNLGKHSNLFSIPKAMIDEEIEDIIYRFGQSAFKAKQAGFDGVEIHAAHGYLLAQFLSPLTNQRNDQWGGSLANRSRLLIAVIKQVRKTCGDDFDVAVKLNSADFQRGGFDIDDAEQVINWLAEHNVNLVELSGGSYEAPAMQGRSADERSLAREAYFLSFTEKLVQRSPIPLMLTGGIQKFGIAQKVINTGFSLCGLATTLAYKPDIINVWYKTPEFRLNIPAINWSNKTLAALATMAIIKRQLRRMSQGQKPKLTDSPFLSLLIEQIKNRRRTKVYRRQLTEKSECR</sequence>